<evidence type="ECO:0000256" key="1">
    <source>
        <dbReference type="SAM" id="MobiDB-lite"/>
    </source>
</evidence>
<comment type="caution">
    <text evidence="3">The sequence shown here is derived from an EMBL/GenBank/DDBJ whole genome shotgun (WGS) entry which is preliminary data.</text>
</comment>
<protein>
    <recommendedName>
        <fullName evidence="5">DUF2637 domain-containing protein</fullName>
    </recommendedName>
</protein>
<keyword evidence="2" id="KW-0812">Transmembrane</keyword>
<organism evidence="3 4">
    <name type="scientific">Kutzneria buriramensis</name>
    <dbReference type="NCBI Taxonomy" id="1045776"/>
    <lineage>
        <taxon>Bacteria</taxon>
        <taxon>Bacillati</taxon>
        <taxon>Actinomycetota</taxon>
        <taxon>Actinomycetes</taxon>
        <taxon>Pseudonocardiales</taxon>
        <taxon>Pseudonocardiaceae</taxon>
        <taxon>Kutzneria</taxon>
    </lineage>
</organism>
<dbReference type="Proteomes" id="UP000256269">
    <property type="component" value="Unassembled WGS sequence"/>
</dbReference>
<keyword evidence="2" id="KW-1133">Transmembrane helix</keyword>
<evidence type="ECO:0000256" key="2">
    <source>
        <dbReference type="SAM" id="Phobius"/>
    </source>
</evidence>
<evidence type="ECO:0000313" key="3">
    <source>
        <dbReference type="EMBL" id="REH17432.1"/>
    </source>
</evidence>
<reference evidence="3 4" key="1">
    <citation type="submission" date="2018-08" db="EMBL/GenBank/DDBJ databases">
        <title>Genomic Encyclopedia of Archaeal and Bacterial Type Strains, Phase II (KMG-II): from individual species to whole genera.</title>
        <authorList>
            <person name="Goeker M."/>
        </authorList>
    </citation>
    <scope>NUCLEOTIDE SEQUENCE [LARGE SCALE GENOMIC DNA]</scope>
    <source>
        <strain evidence="3 4">DSM 45791</strain>
    </source>
</reference>
<dbReference type="InterPro" id="IPR021235">
    <property type="entry name" value="DUF2637"/>
</dbReference>
<feature type="transmembrane region" description="Helical" evidence="2">
    <location>
        <begin position="96"/>
        <end position="115"/>
    </location>
</feature>
<keyword evidence="2" id="KW-0472">Membrane</keyword>
<evidence type="ECO:0008006" key="5">
    <source>
        <dbReference type="Google" id="ProtNLM"/>
    </source>
</evidence>
<dbReference type="AlphaFoldDB" id="A0A3E0G3Q8"/>
<keyword evidence="4" id="KW-1185">Reference proteome</keyword>
<feature type="transmembrane region" description="Helical" evidence="2">
    <location>
        <begin position="69"/>
        <end position="90"/>
    </location>
</feature>
<name>A0A3E0G3Q8_9PSEU</name>
<dbReference type="RefSeq" id="WP_116182447.1">
    <property type="nucleotide sequence ID" value="NZ_CP144377.1"/>
</dbReference>
<feature type="transmembrane region" description="Helical" evidence="2">
    <location>
        <begin position="41"/>
        <end position="62"/>
    </location>
</feature>
<dbReference type="Pfam" id="PF10935">
    <property type="entry name" value="DUF2637"/>
    <property type="match status" value="1"/>
</dbReference>
<evidence type="ECO:0000313" key="4">
    <source>
        <dbReference type="Proteomes" id="UP000256269"/>
    </source>
</evidence>
<gene>
    <name evidence="3" type="ORF">BCF44_1474</name>
</gene>
<sequence>MNSKAESAVRWSITAGLGLIGAAAGFTHTHDWAVQSGQDGWLAWADAVVIECMALVAGLELHRNPRRPAFPITVMVISFLVQMAGQVALAQPSVPGWLLAATPALGFLVTAKLAMRGLAANDQQPPAPVEQAVATRMVRVDPAPEPVREIAPAETPVDIPEQPVKVSAAPSWPPQ</sequence>
<dbReference type="EMBL" id="QUNO01000047">
    <property type="protein sequence ID" value="REH17432.1"/>
    <property type="molecule type" value="Genomic_DNA"/>
</dbReference>
<feature type="region of interest" description="Disordered" evidence="1">
    <location>
        <begin position="150"/>
        <end position="175"/>
    </location>
</feature>
<dbReference type="OrthoDB" id="4331650at2"/>
<proteinExistence type="predicted"/>
<accession>A0A3E0G3Q8</accession>